<dbReference type="OrthoDB" id="1676087at2"/>
<dbReference type="RefSeq" id="WP_095614014.1">
    <property type="nucleotide sequence ID" value="NZ_MVOG01000045.1"/>
</dbReference>
<dbReference type="SUPFAM" id="SSF53098">
    <property type="entry name" value="Ribonuclease H-like"/>
    <property type="match status" value="1"/>
</dbReference>
<dbReference type="GO" id="GO:0003676">
    <property type="term" value="F:nucleic acid binding"/>
    <property type="evidence" value="ECO:0007669"/>
    <property type="project" value="InterPro"/>
</dbReference>
<protein>
    <submittedName>
        <fullName evidence="3">Integrase</fullName>
    </submittedName>
</protein>
<gene>
    <name evidence="3" type="ORF">B1400_1705</name>
</gene>
<feature type="domain" description="Integrase catalytic" evidence="2">
    <location>
        <begin position="108"/>
        <end position="232"/>
    </location>
</feature>
<dbReference type="Proteomes" id="UP000217986">
    <property type="component" value="Unassembled WGS sequence"/>
</dbReference>
<keyword evidence="4" id="KW-1185">Reference proteome</keyword>
<dbReference type="GO" id="GO:0015074">
    <property type="term" value="P:DNA integration"/>
    <property type="evidence" value="ECO:0007669"/>
    <property type="project" value="InterPro"/>
</dbReference>
<dbReference type="InterPro" id="IPR012337">
    <property type="entry name" value="RNaseH-like_sf"/>
</dbReference>
<dbReference type="InterPro" id="IPR001584">
    <property type="entry name" value="Integrase_cat-core"/>
</dbReference>
<evidence type="ECO:0000313" key="3">
    <source>
        <dbReference type="EMBL" id="PAU67142.1"/>
    </source>
</evidence>
<comment type="function">
    <text evidence="1">Involved in the transposition of the insertion sequence.</text>
</comment>
<dbReference type="NCBIfam" id="NF033516">
    <property type="entry name" value="transpos_IS3"/>
    <property type="match status" value="1"/>
</dbReference>
<dbReference type="InterPro" id="IPR036397">
    <property type="entry name" value="RNaseH_sf"/>
</dbReference>
<evidence type="ECO:0000313" key="4">
    <source>
        <dbReference type="Proteomes" id="UP000217986"/>
    </source>
</evidence>
<accession>A0A2A2EDX6</accession>
<reference evidence="3 4" key="1">
    <citation type="journal article" date="2017" name="ISME J.">
        <title>Unveiling bifidobacterial biogeography across the mammalian branch of the tree of life.</title>
        <authorList>
            <person name="Milani C."/>
            <person name="Mangifesta M."/>
            <person name="Mancabelli L."/>
            <person name="Lugli G.A."/>
            <person name="James K."/>
            <person name="Duranti S."/>
            <person name="Turroni F."/>
            <person name="Ferrario C."/>
            <person name="Ossiprandi M.C."/>
            <person name="van Sinderen D."/>
            <person name="Ventura M."/>
        </authorList>
    </citation>
    <scope>NUCLEOTIDE SEQUENCE [LARGE SCALE GENOMIC DNA]</scope>
    <source>
        <strain evidence="3 4">70</strain>
    </source>
</reference>
<evidence type="ECO:0000256" key="1">
    <source>
        <dbReference type="ARBA" id="ARBA00002286"/>
    </source>
</evidence>
<dbReference type="Gene3D" id="3.30.420.10">
    <property type="entry name" value="Ribonuclease H-like superfamily/Ribonuclease H"/>
    <property type="match status" value="1"/>
</dbReference>
<dbReference type="Pfam" id="PF00665">
    <property type="entry name" value="rve"/>
    <property type="match status" value="1"/>
</dbReference>
<dbReference type="EMBL" id="MVOG01000045">
    <property type="protein sequence ID" value="PAU67142.1"/>
    <property type="molecule type" value="Genomic_DNA"/>
</dbReference>
<proteinExistence type="predicted"/>
<dbReference type="InterPro" id="IPR048020">
    <property type="entry name" value="Transpos_IS3"/>
</dbReference>
<name>A0A2A2EDX6_9BIFI</name>
<dbReference type="PANTHER" id="PTHR46889">
    <property type="entry name" value="TRANSPOSASE INSF FOR INSERTION SEQUENCE IS3B-RELATED"/>
    <property type="match status" value="1"/>
</dbReference>
<organism evidence="3 4">
    <name type="scientific">Bifidobacterium italicum</name>
    <dbReference type="NCBI Taxonomy" id="1960968"/>
    <lineage>
        <taxon>Bacteria</taxon>
        <taxon>Bacillati</taxon>
        <taxon>Actinomycetota</taxon>
        <taxon>Actinomycetes</taxon>
        <taxon>Bifidobacteriales</taxon>
        <taxon>Bifidobacteriaceae</taxon>
        <taxon>Bifidobacterium</taxon>
    </lineage>
</organism>
<dbReference type="AlphaFoldDB" id="A0A2A2EDX6"/>
<sequence length="232" mass="26404">MKPRDLLGRCGPSRSTFYANRKRLGRPERDGWLLDPVRRAFEQSRERYGYRRIWRMLRDQGIRVCARRVMKLMTGHGIVPKLRSRRRYSSYSGEHTPAPANIVRRDFHAQKPNRLWVTDITEFRIGASRVYLSPVIDCYDGMPVAWSIGTSPTAELADTMLEHACATLADGEHPIIHSGLGKPLPLARVDPHLRTPRADAFHERQGLLDGQRRRGLLRPIEAGVLLQPGPSG</sequence>
<dbReference type="Pfam" id="PF13276">
    <property type="entry name" value="HTH_21"/>
    <property type="match status" value="1"/>
</dbReference>
<dbReference type="InterPro" id="IPR025948">
    <property type="entry name" value="HTH-like_dom"/>
</dbReference>
<evidence type="ECO:0000259" key="2">
    <source>
        <dbReference type="PROSITE" id="PS50994"/>
    </source>
</evidence>
<comment type="caution">
    <text evidence="3">The sequence shown here is derived from an EMBL/GenBank/DDBJ whole genome shotgun (WGS) entry which is preliminary data.</text>
</comment>
<dbReference type="PROSITE" id="PS50994">
    <property type="entry name" value="INTEGRASE"/>
    <property type="match status" value="1"/>
</dbReference>
<dbReference type="PANTHER" id="PTHR46889:SF4">
    <property type="entry name" value="TRANSPOSASE INSO FOR INSERTION SEQUENCE ELEMENT IS911B-RELATED"/>
    <property type="match status" value="1"/>
</dbReference>
<dbReference type="InterPro" id="IPR050900">
    <property type="entry name" value="Transposase_IS3/IS150/IS904"/>
</dbReference>